<dbReference type="Proteomes" id="UP000789423">
    <property type="component" value="Unassembled WGS sequence"/>
</dbReference>
<keyword evidence="1" id="KW-0732">Signal</keyword>
<protein>
    <recommendedName>
        <fullName evidence="4">Beta/Gamma crystallin</fullName>
    </recommendedName>
</protein>
<evidence type="ECO:0000313" key="2">
    <source>
        <dbReference type="EMBL" id="CAG9613327.1"/>
    </source>
</evidence>
<evidence type="ECO:0000313" key="3">
    <source>
        <dbReference type="Proteomes" id="UP000789423"/>
    </source>
</evidence>
<evidence type="ECO:0008006" key="4">
    <source>
        <dbReference type="Google" id="ProtNLM"/>
    </source>
</evidence>
<organism evidence="2 3">
    <name type="scientific">Bacillus rhizoplanae</name>
    <dbReference type="NCBI Taxonomy" id="2880966"/>
    <lineage>
        <taxon>Bacteria</taxon>
        <taxon>Bacillati</taxon>
        <taxon>Bacillota</taxon>
        <taxon>Bacilli</taxon>
        <taxon>Bacillales</taxon>
        <taxon>Bacillaceae</taxon>
        <taxon>Bacillus</taxon>
    </lineage>
</organism>
<reference evidence="2 3" key="1">
    <citation type="submission" date="2021-10" db="EMBL/GenBank/DDBJ databases">
        <authorList>
            <person name="Criscuolo A."/>
        </authorList>
    </citation>
    <scope>NUCLEOTIDE SEQUENCE [LARGE SCALE GENOMIC DNA]</scope>
    <source>
        <strain evidence="3">CIP 111899</strain>
    </source>
</reference>
<keyword evidence="3" id="KW-1185">Reference proteome</keyword>
<proteinExistence type="predicted"/>
<evidence type="ECO:0000256" key="1">
    <source>
        <dbReference type="SAM" id="SignalP"/>
    </source>
</evidence>
<feature type="chain" id="PRO_5046924313" description="Beta/Gamma crystallin" evidence="1">
    <location>
        <begin position="24"/>
        <end position="133"/>
    </location>
</feature>
<gene>
    <name evidence="2" type="ORF">BACCIP111899_02541</name>
</gene>
<name>A0ABN7ZWL3_9BACI</name>
<feature type="signal peptide" evidence="1">
    <location>
        <begin position="1"/>
        <end position="23"/>
    </location>
</feature>
<accession>A0ABN7ZWL3</accession>
<dbReference type="RefSeq" id="WP_230575409.1">
    <property type="nucleotide sequence ID" value="NZ_CAKJTI010000011.1"/>
</dbReference>
<sequence>MKKFKMSVVALVAALLVPSSTFANTIDPLGAGEWDYLGEETLYSNGAESHVYASGGGDYKICRDPYVGPAGELKVELWEYDPDSYNDYVGTRYIARGKCGVFTNIGRFVDGGNQAEFFAKSRSSSTMRLIFFD</sequence>
<dbReference type="EMBL" id="CAKJTI010000011">
    <property type="protein sequence ID" value="CAG9613327.1"/>
    <property type="molecule type" value="Genomic_DNA"/>
</dbReference>
<comment type="caution">
    <text evidence="2">The sequence shown here is derived from an EMBL/GenBank/DDBJ whole genome shotgun (WGS) entry which is preliminary data.</text>
</comment>